<dbReference type="GO" id="GO:0006935">
    <property type="term" value="P:chemotaxis"/>
    <property type="evidence" value="ECO:0007669"/>
    <property type="project" value="InterPro"/>
</dbReference>
<dbReference type="PRINTS" id="PR00260">
    <property type="entry name" value="CHEMTRNSDUCR"/>
</dbReference>
<evidence type="ECO:0000256" key="5">
    <source>
        <dbReference type="SAM" id="Phobius"/>
    </source>
</evidence>
<reference evidence="7" key="1">
    <citation type="submission" date="2024-01" db="EMBL/GenBank/DDBJ databases">
        <title>The first autotrophic representatives of the genus Thermodesulfovibrio.</title>
        <authorList>
            <person name="Maltseva A.I."/>
            <person name="Elcheninov A.G."/>
            <person name="Kublanov I.V."/>
            <person name="Lebedinsky A.V."/>
            <person name="Frolov E.N."/>
        </authorList>
    </citation>
    <scope>NUCLEOTIDE SEQUENCE</scope>
    <source>
        <strain evidence="7">3907-1M</strain>
    </source>
</reference>
<dbReference type="Gene3D" id="1.10.287.950">
    <property type="entry name" value="Methyl-accepting chemotaxis protein"/>
    <property type="match status" value="1"/>
</dbReference>
<dbReference type="EMBL" id="CP144373">
    <property type="protein sequence ID" value="XCH47076.1"/>
    <property type="molecule type" value="Genomic_DNA"/>
</dbReference>
<evidence type="ECO:0000256" key="4">
    <source>
        <dbReference type="PROSITE-ProRule" id="PRU00284"/>
    </source>
</evidence>
<keyword evidence="5" id="KW-0472">Membrane</keyword>
<feature type="domain" description="Methyl-accepting transducer" evidence="6">
    <location>
        <begin position="151"/>
        <end position="387"/>
    </location>
</feature>
<evidence type="ECO:0000256" key="3">
    <source>
        <dbReference type="ARBA" id="ARBA00029447"/>
    </source>
</evidence>
<keyword evidence="5" id="KW-1133">Transmembrane helix</keyword>
<dbReference type="KEGG" id="taut:V4D30_02075"/>
<evidence type="ECO:0000256" key="1">
    <source>
        <dbReference type="ARBA" id="ARBA00004370"/>
    </source>
</evidence>
<dbReference type="InterPro" id="IPR004089">
    <property type="entry name" value="MCPsignal_dom"/>
</dbReference>
<dbReference type="AlphaFoldDB" id="A0AAU8GX37"/>
<gene>
    <name evidence="7" type="ORF">V4D30_02075</name>
</gene>
<dbReference type="InterPro" id="IPR004090">
    <property type="entry name" value="Chemotax_Me-accpt_rcpt"/>
</dbReference>
<evidence type="ECO:0000313" key="7">
    <source>
        <dbReference type="EMBL" id="XCH47076.1"/>
    </source>
</evidence>
<evidence type="ECO:0000259" key="6">
    <source>
        <dbReference type="PROSITE" id="PS50111"/>
    </source>
</evidence>
<dbReference type="CDD" id="cd11386">
    <property type="entry name" value="MCP_signal"/>
    <property type="match status" value="1"/>
</dbReference>
<organism evidence="7">
    <name type="scientific">Thermodesulfovibrio autotrophicus</name>
    <dbReference type="NCBI Taxonomy" id="3118333"/>
    <lineage>
        <taxon>Bacteria</taxon>
        <taxon>Pseudomonadati</taxon>
        <taxon>Nitrospirota</taxon>
        <taxon>Thermodesulfovibrionia</taxon>
        <taxon>Thermodesulfovibrionales</taxon>
        <taxon>Thermodesulfovibrionaceae</taxon>
        <taxon>Thermodesulfovibrio</taxon>
    </lineage>
</organism>
<keyword evidence="5" id="KW-0812">Transmembrane</keyword>
<accession>A0AAU8GX37</accession>
<keyword evidence="2 4" id="KW-0807">Transducer</keyword>
<dbReference type="PANTHER" id="PTHR32089">
    <property type="entry name" value="METHYL-ACCEPTING CHEMOTAXIS PROTEIN MCPB"/>
    <property type="match status" value="1"/>
</dbReference>
<comment type="similarity">
    <text evidence="3">Belongs to the methyl-accepting chemotaxis (MCP) protein family.</text>
</comment>
<proteinExistence type="inferred from homology"/>
<name>A0AAU8GX37_9BACT</name>
<dbReference type="Pfam" id="PF00015">
    <property type="entry name" value="MCPsignal"/>
    <property type="match status" value="1"/>
</dbReference>
<feature type="transmembrane region" description="Helical" evidence="5">
    <location>
        <begin position="68"/>
        <end position="89"/>
    </location>
</feature>
<dbReference type="PROSITE" id="PS50111">
    <property type="entry name" value="CHEMOTAXIS_TRANSDUC_2"/>
    <property type="match status" value="1"/>
</dbReference>
<dbReference type="RefSeq" id="WP_353684603.1">
    <property type="nucleotide sequence ID" value="NZ_CP144373.1"/>
</dbReference>
<dbReference type="FunFam" id="1.10.287.950:FF:000001">
    <property type="entry name" value="Methyl-accepting chemotaxis sensory transducer"/>
    <property type="match status" value="1"/>
</dbReference>
<dbReference type="GO" id="GO:0016020">
    <property type="term" value="C:membrane"/>
    <property type="evidence" value="ECO:0007669"/>
    <property type="project" value="UniProtKB-SubCell"/>
</dbReference>
<comment type="subcellular location">
    <subcellularLocation>
        <location evidence="1">Membrane</location>
    </subcellularLocation>
</comment>
<dbReference type="GO" id="GO:0007165">
    <property type="term" value="P:signal transduction"/>
    <property type="evidence" value="ECO:0007669"/>
    <property type="project" value="UniProtKB-KW"/>
</dbReference>
<dbReference type="SUPFAM" id="SSF58104">
    <property type="entry name" value="Methyl-accepting chemotaxis protein (MCP) signaling domain"/>
    <property type="match status" value="1"/>
</dbReference>
<dbReference type="GO" id="GO:0004888">
    <property type="term" value="F:transmembrane signaling receptor activity"/>
    <property type="evidence" value="ECO:0007669"/>
    <property type="project" value="InterPro"/>
</dbReference>
<evidence type="ECO:0000256" key="2">
    <source>
        <dbReference type="ARBA" id="ARBA00023224"/>
    </source>
</evidence>
<sequence length="423" mass="46500">MAGFAERGKRDNFSYRTGKKDEAFRKSETLTELWRNIRDGILSKIINEEEKRFNKTKENAFSLMKRNFYLFSVIFIASALTINLLLFFVNRALKALPDMAGKLDEVAKGDFSAIGFGKGYRLRKDEIGVLARAIRSVEEFTQSLVKNIINTTTVIQSTVNSLHKNVETLKEKSNEQTSQAHQIATAAEEMSQTITDIAKNAAQASELATESEKLAFEGVSLSDKASNIVQSANHSTMELKKTIDSLNNSVEEIGDIVTVIKDIADQTNLLALNAAIEAARAGEQGRGFAVVADEVRKLAERTIKATEEIAQKITRVQADSRESIKNMDKAAEQVSQALSALSEVKGSLKRIAEHSQKVKDAITQIATATEEQSSASDEVAHSAERSSILAQDVKTATEEVTKEVENLNDVIKKLTEAIKGVKV</sequence>
<dbReference type="PANTHER" id="PTHR32089:SF112">
    <property type="entry name" value="LYSOZYME-LIKE PROTEIN-RELATED"/>
    <property type="match status" value="1"/>
</dbReference>
<protein>
    <submittedName>
        <fullName evidence="7">Methyl-accepting chemotaxis protein</fullName>
    </submittedName>
</protein>
<dbReference type="SMART" id="SM00283">
    <property type="entry name" value="MA"/>
    <property type="match status" value="1"/>
</dbReference>